<comment type="caution">
    <text evidence="1">The sequence shown here is derived from an EMBL/GenBank/DDBJ whole genome shotgun (WGS) entry which is preliminary data.</text>
</comment>
<organism evidence="1 2">
    <name type="scientific">Phycomyces blakesleeanus</name>
    <dbReference type="NCBI Taxonomy" id="4837"/>
    <lineage>
        <taxon>Eukaryota</taxon>
        <taxon>Fungi</taxon>
        <taxon>Fungi incertae sedis</taxon>
        <taxon>Mucoromycota</taxon>
        <taxon>Mucoromycotina</taxon>
        <taxon>Mucoromycetes</taxon>
        <taxon>Mucorales</taxon>
        <taxon>Phycomycetaceae</taxon>
        <taxon>Phycomyces</taxon>
    </lineage>
</organism>
<name>A0ABR3ATR4_PHYBL</name>
<proteinExistence type="predicted"/>
<accession>A0ABR3ATR4</accession>
<keyword evidence="2" id="KW-1185">Reference proteome</keyword>
<dbReference type="Proteomes" id="UP001448207">
    <property type="component" value="Unassembled WGS sequence"/>
</dbReference>
<reference evidence="1 2" key="1">
    <citation type="submission" date="2024-04" db="EMBL/GenBank/DDBJ databases">
        <title>Symmetric and asymmetric DNA N6-adenine methylation regulates different biological responses in Mucorales.</title>
        <authorList>
            <consortium name="Lawrence Berkeley National Laboratory"/>
            <person name="Lax C."/>
            <person name="Mondo S.J."/>
            <person name="Osorio-Concepcion M."/>
            <person name="Muszewska A."/>
            <person name="Corrochano-Luque M."/>
            <person name="Gutierrez G."/>
            <person name="Riley R."/>
            <person name="Lipzen A."/>
            <person name="Guo J."/>
            <person name="Hundley H."/>
            <person name="Amirebrahimi M."/>
            <person name="Ng V."/>
            <person name="Lorenzo-Gutierrez D."/>
            <person name="Binder U."/>
            <person name="Yang J."/>
            <person name="Song Y."/>
            <person name="Canovas D."/>
            <person name="Navarro E."/>
            <person name="Freitag M."/>
            <person name="Gabaldon T."/>
            <person name="Grigoriev I.V."/>
            <person name="Corrochano L.M."/>
            <person name="Nicolas F.E."/>
            <person name="Garre V."/>
        </authorList>
    </citation>
    <scope>NUCLEOTIDE SEQUENCE [LARGE SCALE GENOMIC DNA]</scope>
    <source>
        <strain evidence="1 2">L51</strain>
    </source>
</reference>
<sequence length="70" mass="7741">MYSNTSSSSSISTQKKVLSNGSLVFGPKAIHKHVPKLLRHTILVRLAKTNLAKVFDQKIKKVKMIAPDLP</sequence>
<gene>
    <name evidence="1" type="ORF">J3Q64DRAFT_1850528</name>
</gene>
<dbReference type="EMBL" id="JBCLYO010000016">
    <property type="protein sequence ID" value="KAL0081800.1"/>
    <property type="molecule type" value="Genomic_DNA"/>
</dbReference>
<evidence type="ECO:0000313" key="2">
    <source>
        <dbReference type="Proteomes" id="UP001448207"/>
    </source>
</evidence>
<protein>
    <submittedName>
        <fullName evidence="1">Uncharacterized protein</fullName>
    </submittedName>
</protein>
<evidence type="ECO:0000313" key="1">
    <source>
        <dbReference type="EMBL" id="KAL0081800.1"/>
    </source>
</evidence>
<feature type="non-terminal residue" evidence="1">
    <location>
        <position position="70"/>
    </location>
</feature>